<dbReference type="InParanoid" id="W2RXX7"/>
<feature type="compositionally biased region" description="Polar residues" evidence="1">
    <location>
        <begin position="347"/>
        <end position="359"/>
    </location>
</feature>
<protein>
    <submittedName>
        <fullName evidence="2">Uncharacterized protein</fullName>
    </submittedName>
</protein>
<gene>
    <name evidence="2" type="ORF">HMPREF1541_03115</name>
</gene>
<organism evidence="2 3">
    <name type="scientific">Cyphellophora europaea (strain CBS 101466)</name>
    <name type="common">Phialophora europaea</name>
    <dbReference type="NCBI Taxonomy" id="1220924"/>
    <lineage>
        <taxon>Eukaryota</taxon>
        <taxon>Fungi</taxon>
        <taxon>Dikarya</taxon>
        <taxon>Ascomycota</taxon>
        <taxon>Pezizomycotina</taxon>
        <taxon>Eurotiomycetes</taxon>
        <taxon>Chaetothyriomycetidae</taxon>
        <taxon>Chaetothyriales</taxon>
        <taxon>Cyphellophoraceae</taxon>
        <taxon>Cyphellophora</taxon>
    </lineage>
</organism>
<name>W2RXX7_CYPE1</name>
<feature type="compositionally biased region" description="Basic and acidic residues" evidence="1">
    <location>
        <begin position="1"/>
        <end position="23"/>
    </location>
</feature>
<feature type="region of interest" description="Disordered" evidence="1">
    <location>
        <begin position="125"/>
        <end position="200"/>
    </location>
</feature>
<keyword evidence="3" id="KW-1185">Reference proteome</keyword>
<feature type="compositionally biased region" description="Basic and acidic residues" evidence="1">
    <location>
        <begin position="66"/>
        <end position="84"/>
    </location>
</feature>
<feature type="compositionally biased region" description="Polar residues" evidence="1">
    <location>
        <begin position="55"/>
        <end position="64"/>
    </location>
</feature>
<evidence type="ECO:0000313" key="2">
    <source>
        <dbReference type="EMBL" id="ETN41180.1"/>
    </source>
</evidence>
<dbReference type="EMBL" id="KB822719">
    <property type="protein sequence ID" value="ETN41180.1"/>
    <property type="molecule type" value="Genomic_DNA"/>
</dbReference>
<dbReference type="HOGENOM" id="CLU_771647_0_0_1"/>
<dbReference type="OrthoDB" id="4161812at2759"/>
<evidence type="ECO:0000256" key="1">
    <source>
        <dbReference type="SAM" id="MobiDB-lite"/>
    </source>
</evidence>
<dbReference type="RefSeq" id="XP_008715689.1">
    <property type="nucleotide sequence ID" value="XM_008717467.1"/>
</dbReference>
<accession>W2RXX7</accession>
<dbReference type="STRING" id="1220924.W2RXX7"/>
<proteinExistence type="predicted"/>
<sequence length="359" mass="40334">MRQDLDNEQKKFERERNRREQLRTDLQSETARAESAEQKLRKRSQGSEGLGMISPTANRPQVTWNEAREDLVRKMTSDHAEGLQRQEIVLKSQFQRDLQTKEAEWEAGKQAALRQLQSSHEGLLRTRAAQWRSAEEPAEPRPQSPGSTRPGQGAAKTGPRNHTPAPRKTDASALRRSDPPEHSDAQPEDETGGIDFTGEASLPRKFGKARVLIEKCYLAWDVTPAEKHSLIESFEGLFSKGKDLAAVSKSIDKYCDRATKQDGPSVCLRASLVGLKAGKVGTAITNLNCPRCSAYGKMKETCFFARYAPGISGDQPSPDMVKLDDRPVRWVIKKRKMRRNDPDEESWQVTLDSGQQHMI</sequence>
<dbReference type="Proteomes" id="UP000030752">
    <property type="component" value="Unassembled WGS sequence"/>
</dbReference>
<dbReference type="AlphaFoldDB" id="W2RXX7"/>
<feature type="region of interest" description="Disordered" evidence="1">
    <location>
        <begin position="336"/>
        <end position="359"/>
    </location>
</feature>
<feature type="region of interest" description="Disordered" evidence="1">
    <location>
        <begin position="1"/>
        <end position="87"/>
    </location>
</feature>
<reference evidence="2 3" key="1">
    <citation type="submission" date="2013-03" db="EMBL/GenBank/DDBJ databases">
        <title>The Genome Sequence of Phialophora europaea CBS 101466.</title>
        <authorList>
            <consortium name="The Broad Institute Genomics Platform"/>
            <person name="Cuomo C."/>
            <person name="de Hoog S."/>
            <person name="Gorbushina A."/>
            <person name="Walker B."/>
            <person name="Young S.K."/>
            <person name="Zeng Q."/>
            <person name="Gargeya S."/>
            <person name="Fitzgerald M."/>
            <person name="Haas B."/>
            <person name="Abouelleil A."/>
            <person name="Allen A.W."/>
            <person name="Alvarado L."/>
            <person name="Arachchi H.M."/>
            <person name="Berlin A.M."/>
            <person name="Chapman S.B."/>
            <person name="Gainer-Dewar J."/>
            <person name="Goldberg J."/>
            <person name="Griggs A."/>
            <person name="Gujja S."/>
            <person name="Hansen M."/>
            <person name="Howarth C."/>
            <person name="Imamovic A."/>
            <person name="Ireland A."/>
            <person name="Larimer J."/>
            <person name="McCowan C."/>
            <person name="Murphy C."/>
            <person name="Pearson M."/>
            <person name="Poon T.W."/>
            <person name="Priest M."/>
            <person name="Roberts A."/>
            <person name="Saif S."/>
            <person name="Shea T."/>
            <person name="Sisk P."/>
            <person name="Sykes S."/>
            <person name="Wortman J."/>
            <person name="Nusbaum C."/>
            <person name="Birren B."/>
        </authorList>
    </citation>
    <scope>NUCLEOTIDE SEQUENCE [LARGE SCALE GENOMIC DNA]</scope>
    <source>
        <strain evidence="2 3">CBS 101466</strain>
    </source>
</reference>
<dbReference type="eggNOG" id="ENOG502T5PK">
    <property type="taxonomic scope" value="Eukaryota"/>
</dbReference>
<dbReference type="GeneID" id="19970454"/>
<evidence type="ECO:0000313" key="3">
    <source>
        <dbReference type="Proteomes" id="UP000030752"/>
    </source>
</evidence>
<dbReference type="VEuPathDB" id="FungiDB:HMPREF1541_03115"/>
<feature type="compositionally biased region" description="Basic and acidic residues" evidence="1">
    <location>
        <begin position="167"/>
        <end position="185"/>
    </location>
</feature>